<dbReference type="Proteomes" id="UP000518605">
    <property type="component" value="Unassembled WGS sequence"/>
</dbReference>
<evidence type="ECO:0000313" key="2">
    <source>
        <dbReference type="Proteomes" id="UP000518605"/>
    </source>
</evidence>
<dbReference type="RefSeq" id="WP_183562868.1">
    <property type="nucleotide sequence ID" value="NZ_CBCSLB010000006.1"/>
</dbReference>
<dbReference type="EMBL" id="JACHXW010000007">
    <property type="protein sequence ID" value="MBB3152693.1"/>
    <property type="molecule type" value="Genomic_DNA"/>
</dbReference>
<protein>
    <submittedName>
        <fullName evidence="1">Uncharacterized protein</fullName>
    </submittedName>
</protein>
<organism evidence="1 2">
    <name type="scientific">Paenibacillus endophyticus</name>
    <dbReference type="NCBI Taxonomy" id="1294268"/>
    <lineage>
        <taxon>Bacteria</taxon>
        <taxon>Bacillati</taxon>
        <taxon>Bacillota</taxon>
        <taxon>Bacilli</taxon>
        <taxon>Bacillales</taxon>
        <taxon>Paenibacillaceae</taxon>
        <taxon>Paenibacillus</taxon>
    </lineage>
</organism>
<gene>
    <name evidence="1" type="ORF">FHS16_002750</name>
</gene>
<reference evidence="1 2" key="1">
    <citation type="submission" date="2020-08" db="EMBL/GenBank/DDBJ databases">
        <title>Genomic Encyclopedia of Type Strains, Phase III (KMG-III): the genomes of soil and plant-associated and newly described type strains.</title>
        <authorList>
            <person name="Whitman W."/>
        </authorList>
    </citation>
    <scope>NUCLEOTIDE SEQUENCE [LARGE SCALE GENOMIC DNA]</scope>
    <source>
        <strain evidence="1 2">CECT 8234</strain>
    </source>
</reference>
<keyword evidence="2" id="KW-1185">Reference proteome</keyword>
<name>A0A7W5GAV6_9BACL</name>
<proteinExistence type="predicted"/>
<accession>A0A7W5GAV6</accession>
<dbReference type="AlphaFoldDB" id="A0A7W5GAV6"/>
<evidence type="ECO:0000313" key="1">
    <source>
        <dbReference type="EMBL" id="MBB3152693.1"/>
    </source>
</evidence>
<sequence length="109" mass="12843">MMKQTFQVKHAIGGRMFIDSDKHGVPYTQEAQGQGWRFTVHVPNGPMLEEVLAHKHELNVFIFQEYEDQPTLKTWYYIKDGQVEYDADKGILTIFAESRIEYYPHEYSV</sequence>
<comment type="caution">
    <text evidence="1">The sequence shown here is derived from an EMBL/GenBank/DDBJ whole genome shotgun (WGS) entry which is preliminary data.</text>
</comment>